<evidence type="ECO:0000313" key="23">
    <source>
        <dbReference type="Proteomes" id="UP000199345"/>
    </source>
</evidence>
<keyword evidence="10 17" id="KW-0520">NAD</keyword>
<evidence type="ECO:0000256" key="7">
    <source>
        <dbReference type="ARBA" id="ARBA00022840"/>
    </source>
</evidence>
<evidence type="ECO:0000256" key="12">
    <source>
        <dbReference type="ARBA" id="ARBA00023239"/>
    </source>
</evidence>
<feature type="binding site" evidence="17">
    <location>
        <begin position="411"/>
        <end position="415"/>
    </location>
    <ligand>
        <name>AMP</name>
        <dbReference type="ChEBI" id="CHEBI:456215"/>
    </ligand>
</feature>
<dbReference type="CDD" id="cd01171">
    <property type="entry name" value="YXKO-related"/>
    <property type="match status" value="1"/>
</dbReference>
<evidence type="ECO:0000256" key="19">
    <source>
        <dbReference type="PIRNR" id="PIRNR017184"/>
    </source>
</evidence>
<dbReference type="NCBIfam" id="TIGR00196">
    <property type="entry name" value="yjeF_cterm"/>
    <property type="match status" value="1"/>
</dbReference>
<evidence type="ECO:0000256" key="5">
    <source>
        <dbReference type="ARBA" id="ARBA00022723"/>
    </source>
</evidence>
<keyword evidence="8 17" id="KW-0521">NADP</keyword>
<accession>A0A1I0AH76</accession>
<dbReference type="SUPFAM" id="SSF53613">
    <property type="entry name" value="Ribokinase-like"/>
    <property type="match status" value="1"/>
</dbReference>
<dbReference type="InterPro" id="IPR017953">
    <property type="entry name" value="Carbohydrate_kinase_pred_CS"/>
</dbReference>
<evidence type="ECO:0000259" key="20">
    <source>
        <dbReference type="PROSITE" id="PS51383"/>
    </source>
</evidence>
<dbReference type="EC" id="4.2.1.136" evidence="19"/>
<evidence type="ECO:0000313" key="22">
    <source>
        <dbReference type="EMBL" id="SES93189.1"/>
    </source>
</evidence>
<keyword evidence="5 18" id="KW-0479">Metal-binding</keyword>
<comment type="catalytic activity">
    <reaction evidence="15 17 19">
        <text>(6S)-NADHX + ADP = AMP + phosphate + NADH + H(+)</text>
        <dbReference type="Rhea" id="RHEA:32223"/>
        <dbReference type="ChEBI" id="CHEBI:15378"/>
        <dbReference type="ChEBI" id="CHEBI:43474"/>
        <dbReference type="ChEBI" id="CHEBI:57945"/>
        <dbReference type="ChEBI" id="CHEBI:64074"/>
        <dbReference type="ChEBI" id="CHEBI:456215"/>
        <dbReference type="ChEBI" id="CHEBI:456216"/>
        <dbReference type="EC" id="4.2.1.136"/>
    </reaction>
</comment>
<evidence type="ECO:0000256" key="2">
    <source>
        <dbReference type="ARBA" id="ARBA00000909"/>
    </source>
</evidence>
<reference evidence="23" key="1">
    <citation type="submission" date="2016-10" db="EMBL/GenBank/DDBJ databases">
        <authorList>
            <person name="Varghese N."/>
            <person name="Submissions S."/>
        </authorList>
    </citation>
    <scope>NUCLEOTIDE SEQUENCE [LARGE SCALE GENOMIC DNA]</scope>
    <source>
        <strain evidence="23">Nm71</strain>
    </source>
</reference>
<comment type="similarity">
    <text evidence="3 19">In the N-terminal section; belongs to the NnrE/AIBP family.</text>
</comment>
<feature type="domain" description="YjeF N-terminal" evidence="21">
    <location>
        <begin position="14"/>
        <end position="220"/>
    </location>
</feature>
<dbReference type="InterPro" id="IPR029056">
    <property type="entry name" value="Ribokinase-like"/>
</dbReference>
<dbReference type="InterPro" id="IPR004443">
    <property type="entry name" value="YjeF_N_dom"/>
</dbReference>
<evidence type="ECO:0000256" key="6">
    <source>
        <dbReference type="ARBA" id="ARBA00022741"/>
    </source>
</evidence>
<dbReference type="GO" id="GO:0052855">
    <property type="term" value="F:ADP-dependent NAD(P)H-hydrate dehydratase activity"/>
    <property type="evidence" value="ECO:0007669"/>
    <property type="project" value="UniProtKB-UniRule"/>
</dbReference>
<feature type="binding site" evidence="18">
    <location>
        <position position="63"/>
    </location>
    <ligand>
        <name>K(+)</name>
        <dbReference type="ChEBI" id="CHEBI:29103"/>
    </ligand>
</feature>
<evidence type="ECO:0000256" key="18">
    <source>
        <dbReference type="HAMAP-Rule" id="MF_01966"/>
    </source>
</evidence>
<evidence type="ECO:0000256" key="14">
    <source>
        <dbReference type="ARBA" id="ARBA00025153"/>
    </source>
</evidence>
<feature type="binding site" evidence="17">
    <location>
        <position position="440"/>
    </location>
    <ligand>
        <name>AMP</name>
        <dbReference type="ChEBI" id="CHEBI:456215"/>
    </ligand>
</feature>
<evidence type="ECO:0000256" key="10">
    <source>
        <dbReference type="ARBA" id="ARBA00023027"/>
    </source>
</evidence>
<keyword evidence="23" id="KW-1185">Reference proteome</keyword>
<dbReference type="EMBL" id="FOIA01000007">
    <property type="protein sequence ID" value="SES93189.1"/>
    <property type="molecule type" value="Genomic_DNA"/>
</dbReference>
<keyword evidence="22" id="KW-0418">Kinase</keyword>
<keyword evidence="13" id="KW-0511">Multifunctional enzyme</keyword>
<comment type="function">
    <text evidence="14 19">Bifunctional enzyme that catalyzes the epimerization of the S- and R-forms of NAD(P)HX and the dehydration of the S-form of NAD(P)HX at the expense of ADP, which is converted to AMP. This allows the repair of both epimers of NAD(P)HX, a damaged form of NAD(P)H that is a result of enzymatic or heat-dependent hydration.</text>
</comment>
<protein>
    <recommendedName>
        <fullName evidence="19">Bifunctional NAD(P)H-hydrate repair enzyme</fullName>
    </recommendedName>
    <alternativeName>
        <fullName evidence="19">Nicotinamide nucleotide repair protein</fullName>
    </alternativeName>
    <domain>
        <recommendedName>
            <fullName evidence="19">ADP-dependent (S)-NAD(P)H-hydrate dehydratase</fullName>
            <ecNumber evidence="19">4.2.1.136</ecNumber>
        </recommendedName>
        <alternativeName>
            <fullName evidence="19">ADP-dependent NAD(P)HX dehydratase</fullName>
        </alternativeName>
    </domain>
    <domain>
        <recommendedName>
            <fullName evidence="19">NAD(P)H-hydrate epimerase</fullName>
            <ecNumber evidence="19">5.1.99.6</ecNumber>
        </recommendedName>
    </domain>
</protein>
<keyword evidence="22" id="KW-0808">Transferase</keyword>
<comment type="catalytic activity">
    <reaction evidence="1 18 19">
        <text>(6R)-NADHX = (6S)-NADHX</text>
        <dbReference type="Rhea" id="RHEA:32215"/>
        <dbReference type="ChEBI" id="CHEBI:64074"/>
        <dbReference type="ChEBI" id="CHEBI:64075"/>
        <dbReference type="EC" id="5.1.99.6"/>
    </reaction>
</comment>
<evidence type="ECO:0000256" key="13">
    <source>
        <dbReference type="ARBA" id="ARBA00023268"/>
    </source>
</evidence>
<comment type="similarity">
    <text evidence="17">Belongs to the NnrD/CARKD family.</text>
</comment>
<dbReference type="InterPro" id="IPR030677">
    <property type="entry name" value="Nnr"/>
</dbReference>
<comment type="catalytic activity">
    <reaction evidence="2 18 19">
        <text>(6R)-NADPHX = (6S)-NADPHX</text>
        <dbReference type="Rhea" id="RHEA:32227"/>
        <dbReference type="ChEBI" id="CHEBI:64076"/>
        <dbReference type="ChEBI" id="CHEBI:64077"/>
        <dbReference type="EC" id="5.1.99.6"/>
    </reaction>
</comment>
<dbReference type="PROSITE" id="PS01050">
    <property type="entry name" value="YJEF_C_2"/>
    <property type="match status" value="1"/>
</dbReference>
<dbReference type="PROSITE" id="PS51383">
    <property type="entry name" value="YJEF_C_3"/>
    <property type="match status" value="1"/>
</dbReference>
<evidence type="ECO:0000256" key="11">
    <source>
        <dbReference type="ARBA" id="ARBA00023235"/>
    </source>
</evidence>
<feature type="binding site" evidence="17">
    <location>
        <position position="441"/>
    </location>
    <ligand>
        <name>(6S)-NADPHX</name>
        <dbReference type="ChEBI" id="CHEBI:64076"/>
    </ligand>
</feature>
<keyword evidence="9 18" id="KW-0630">Potassium</keyword>
<dbReference type="Gene3D" id="3.40.50.10260">
    <property type="entry name" value="YjeF N-terminal domain"/>
    <property type="match status" value="1"/>
</dbReference>
<dbReference type="PROSITE" id="PS51385">
    <property type="entry name" value="YJEF_N"/>
    <property type="match status" value="1"/>
</dbReference>
<dbReference type="GO" id="GO:0016301">
    <property type="term" value="F:kinase activity"/>
    <property type="evidence" value="ECO:0007669"/>
    <property type="project" value="UniProtKB-KW"/>
</dbReference>
<dbReference type="GO" id="GO:0005524">
    <property type="term" value="F:ATP binding"/>
    <property type="evidence" value="ECO:0007669"/>
    <property type="project" value="UniProtKB-UniRule"/>
</dbReference>
<comment type="function">
    <text evidence="17">Catalyzes the dehydration of the S-form of NAD(P)HX at the expense of ADP, which is converted to AMP. Together with NAD(P)HX epimerase, which catalyzes the epimerization of the S- and R-forms, the enzyme allows the repair of both epimers of NAD(P)HX, a damaged form of NAD(P)H that is a result of enzymatic or heat-dependent hydration.</text>
</comment>
<dbReference type="PANTHER" id="PTHR12592">
    <property type="entry name" value="ATP-DEPENDENT (S)-NAD(P)H-HYDRATE DEHYDRATASE FAMILY MEMBER"/>
    <property type="match status" value="1"/>
</dbReference>
<sequence length="506" mass="54101">MIRTITPVYLTDEIRTIEQTVFDLPEPPDLMEKAGRATAEIARKYFVLNCDSRILVLAGPGNNGGDAFVAARYLKHWGYAVTVIFNGDPDRQSQDAKQARLAWQGGEENIYSEIPGTANGQKWDLIIDGIFGIGLRQDRPMAGQYLSWINTVNAMQKPVLAIDIPSGLGSDDGSVYGAVINADITITFISPKPGILTHYGPQYSGRIIICDLDLDPVAILPPRAWMINRKLASILLPPPRAANSHKGSFGSIGILGGNNGMTGAAILAGRAALHAGAGRVYLVILATSAPDVDIVHPELMMRSPSELFDLDTLDCLVIGPGMGMDEFTYGWLERALDTDLPLVLDADALNHVAFHSELARKLKQREAPAILTPHPAEAARLLDTDTAVIQGNRQIAATSLSEKFCCQILLKGAGSICARPDGTCFFNTSGNPGLSSAGTGDVLSGIIGALIVQGQTPEDALLLAVYLHGAAADELLKRNNGPVGMTASEVSNAARLLLNDWIYKKS</sequence>
<feature type="binding site" evidence="17">
    <location>
        <position position="321"/>
    </location>
    <ligand>
        <name>(6S)-NADPHX</name>
        <dbReference type="ChEBI" id="CHEBI:64076"/>
    </ligand>
</feature>
<evidence type="ECO:0000259" key="21">
    <source>
        <dbReference type="PROSITE" id="PS51385"/>
    </source>
</evidence>
<keyword evidence="12 17" id="KW-0456">Lyase</keyword>
<feature type="binding site" evidence="18">
    <location>
        <position position="166"/>
    </location>
    <ligand>
        <name>K(+)</name>
        <dbReference type="ChEBI" id="CHEBI:29103"/>
    </ligand>
</feature>
<dbReference type="Pfam" id="PF01256">
    <property type="entry name" value="Carb_kinase"/>
    <property type="match status" value="1"/>
</dbReference>
<evidence type="ECO:0000256" key="8">
    <source>
        <dbReference type="ARBA" id="ARBA00022857"/>
    </source>
</evidence>
<evidence type="ECO:0000256" key="4">
    <source>
        <dbReference type="ARBA" id="ARBA00009524"/>
    </source>
</evidence>
<feature type="binding site" evidence="17">
    <location>
        <position position="374"/>
    </location>
    <ligand>
        <name>(6S)-NADPHX</name>
        <dbReference type="ChEBI" id="CHEBI:64076"/>
    </ligand>
</feature>
<comment type="caution">
    <text evidence="18">Lacks conserved residue(s) required for the propagation of feature annotation.</text>
</comment>
<dbReference type="NCBIfam" id="TIGR00197">
    <property type="entry name" value="yjeF_nterm"/>
    <property type="match status" value="1"/>
</dbReference>
<keyword evidence="7 17" id="KW-0067">ATP-binding</keyword>
<dbReference type="Proteomes" id="UP000199345">
    <property type="component" value="Unassembled WGS sequence"/>
</dbReference>
<dbReference type="RefSeq" id="WP_090657153.1">
    <property type="nucleotide sequence ID" value="NZ_FOIA01000007.1"/>
</dbReference>
<evidence type="ECO:0000256" key="3">
    <source>
        <dbReference type="ARBA" id="ARBA00006001"/>
    </source>
</evidence>
<dbReference type="SUPFAM" id="SSF64153">
    <property type="entry name" value="YjeF N-terminal domain-like"/>
    <property type="match status" value="1"/>
</dbReference>
<evidence type="ECO:0000256" key="16">
    <source>
        <dbReference type="ARBA" id="ARBA00049209"/>
    </source>
</evidence>
<comment type="subunit">
    <text evidence="17">Homotetramer.</text>
</comment>
<evidence type="ECO:0000256" key="1">
    <source>
        <dbReference type="ARBA" id="ARBA00000013"/>
    </source>
</evidence>
<dbReference type="AlphaFoldDB" id="A0A1I0AH76"/>
<evidence type="ECO:0000256" key="17">
    <source>
        <dbReference type="HAMAP-Rule" id="MF_01965"/>
    </source>
</evidence>
<dbReference type="GO" id="GO:0046496">
    <property type="term" value="P:nicotinamide nucleotide metabolic process"/>
    <property type="evidence" value="ECO:0007669"/>
    <property type="project" value="UniProtKB-UniRule"/>
</dbReference>
<feature type="binding site" evidence="17">
    <location>
        <position position="264"/>
    </location>
    <ligand>
        <name>(6S)-NADPHX</name>
        <dbReference type="ChEBI" id="CHEBI:64076"/>
    </ligand>
</feature>
<feature type="binding site" evidence="18">
    <location>
        <position position="163"/>
    </location>
    <ligand>
        <name>(6S)-NADPHX</name>
        <dbReference type="ChEBI" id="CHEBI:64076"/>
    </ligand>
</feature>
<comment type="cofactor">
    <cofactor evidence="17">
        <name>Mg(2+)</name>
        <dbReference type="ChEBI" id="CHEBI:18420"/>
    </cofactor>
</comment>
<keyword evidence="6 17" id="KW-0547">Nucleotide-binding</keyword>
<feature type="binding site" evidence="18">
    <location>
        <position position="128"/>
    </location>
    <ligand>
        <name>K(+)</name>
        <dbReference type="ChEBI" id="CHEBI:29103"/>
    </ligand>
</feature>
<dbReference type="HAMAP" id="MF_01965">
    <property type="entry name" value="NADHX_dehydratase"/>
    <property type="match status" value="1"/>
</dbReference>
<dbReference type="HAMAP" id="MF_01966">
    <property type="entry name" value="NADHX_epimerase"/>
    <property type="match status" value="1"/>
</dbReference>
<comment type="cofactor">
    <cofactor evidence="18 19">
        <name>K(+)</name>
        <dbReference type="ChEBI" id="CHEBI:29103"/>
    </cofactor>
    <text evidence="18 19">Binds 1 potassium ion per subunit.</text>
</comment>
<dbReference type="GO" id="GO:0110051">
    <property type="term" value="P:metabolite repair"/>
    <property type="evidence" value="ECO:0007669"/>
    <property type="project" value="TreeGrafter"/>
</dbReference>
<comment type="similarity">
    <text evidence="4 19">In the C-terminal section; belongs to the NnrD/CARKD family.</text>
</comment>
<dbReference type="PIRSF" id="PIRSF017184">
    <property type="entry name" value="Nnr"/>
    <property type="match status" value="1"/>
</dbReference>
<feature type="domain" description="YjeF C-terminal" evidence="20">
    <location>
        <begin position="229"/>
        <end position="501"/>
    </location>
</feature>
<dbReference type="PANTHER" id="PTHR12592:SF0">
    <property type="entry name" value="ATP-DEPENDENT (S)-NAD(P)H-HYDRATE DEHYDRATASE"/>
    <property type="match status" value="1"/>
</dbReference>
<proteinExistence type="inferred from homology"/>
<organism evidence="22 23">
    <name type="scientific">Nitrosomonas marina</name>
    <dbReference type="NCBI Taxonomy" id="917"/>
    <lineage>
        <taxon>Bacteria</taxon>
        <taxon>Pseudomonadati</taxon>
        <taxon>Pseudomonadota</taxon>
        <taxon>Betaproteobacteria</taxon>
        <taxon>Nitrosomonadales</taxon>
        <taxon>Nitrosomonadaceae</taxon>
        <taxon>Nitrosomonas</taxon>
    </lineage>
</organism>
<comment type="similarity">
    <text evidence="18">Belongs to the NnrE/AIBP family.</text>
</comment>
<feature type="binding site" evidence="18">
    <location>
        <begin position="62"/>
        <end position="66"/>
    </location>
    <ligand>
        <name>(6S)-NADPHX</name>
        <dbReference type="ChEBI" id="CHEBI:64076"/>
    </ligand>
</feature>
<dbReference type="Gene3D" id="3.40.1190.20">
    <property type="match status" value="1"/>
</dbReference>
<comment type="catalytic activity">
    <reaction evidence="16 17 19">
        <text>(6S)-NADPHX + ADP = AMP + phosphate + NADPH + H(+)</text>
        <dbReference type="Rhea" id="RHEA:32235"/>
        <dbReference type="ChEBI" id="CHEBI:15378"/>
        <dbReference type="ChEBI" id="CHEBI:43474"/>
        <dbReference type="ChEBI" id="CHEBI:57783"/>
        <dbReference type="ChEBI" id="CHEBI:64076"/>
        <dbReference type="ChEBI" id="CHEBI:456215"/>
        <dbReference type="ChEBI" id="CHEBI:456216"/>
        <dbReference type="EC" id="4.2.1.136"/>
    </reaction>
</comment>
<dbReference type="InterPro" id="IPR000631">
    <property type="entry name" value="CARKD"/>
</dbReference>
<name>A0A1I0AH76_9PROT</name>
<dbReference type="GO" id="GO:0052856">
    <property type="term" value="F:NAD(P)HX epimerase activity"/>
    <property type="evidence" value="ECO:0007669"/>
    <property type="project" value="UniProtKB-UniRule"/>
</dbReference>
<dbReference type="GO" id="GO:0046872">
    <property type="term" value="F:metal ion binding"/>
    <property type="evidence" value="ECO:0007669"/>
    <property type="project" value="UniProtKB-UniRule"/>
</dbReference>
<dbReference type="Pfam" id="PF03853">
    <property type="entry name" value="YjeF_N"/>
    <property type="match status" value="1"/>
</dbReference>
<evidence type="ECO:0000256" key="9">
    <source>
        <dbReference type="ARBA" id="ARBA00022958"/>
    </source>
</evidence>
<feature type="binding site" evidence="18">
    <location>
        <position position="145"/>
    </location>
    <ligand>
        <name>(6S)-NADPHX</name>
        <dbReference type="ChEBI" id="CHEBI:64076"/>
    </ligand>
</feature>
<dbReference type="EC" id="5.1.99.6" evidence="19"/>
<dbReference type="OrthoDB" id="9806925at2"/>
<gene>
    <name evidence="18" type="primary">nnrE</name>
    <name evidence="17" type="synonym">nnrD</name>
    <name evidence="22" type="ORF">SAMN05216326_10736</name>
</gene>
<dbReference type="InterPro" id="IPR036652">
    <property type="entry name" value="YjeF_N_dom_sf"/>
</dbReference>
<evidence type="ECO:0000256" key="15">
    <source>
        <dbReference type="ARBA" id="ARBA00048238"/>
    </source>
</evidence>
<comment type="function">
    <text evidence="18">Catalyzes the epimerization of the S- and R-forms of NAD(P)HX, a damaged form of NAD(P)H that is a result of enzymatic or heat-dependent hydration. This is a prerequisite for the S-specific NAD(P)H-hydrate dehydratase to allow the repair of both epimers of NAD(P)HX.</text>
</comment>
<keyword evidence="11 18" id="KW-0413">Isomerase</keyword>